<reference evidence="2" key="1">
    <citation type="journal article" date="2023" name="Nat. Plants">
        <title>Single-cell RNA sequencing provides a high-resolution roadmap for understanding the multicellular compartmentation of specialized metabolism.</title>
        <authorList>
            <person name="Sun S."/>
            <person name="Shen X."/>
            <person name="Li Y."/>
            <person name="Li Y."/>
            <person name="Wang S."/>
            <person name="Li R."/>
            <person name="Zhang H."/>
            <person name="Shen G."/>
            <person name="Guo B."/>
            <person name="Wei J."/>
            <person name="Xu J."/>
            <person name="St-Pierre B."/>
            <person name="Chen S."/>
            <person name="Sun C."/>
        </authorList>
    </citation>
    <scope>NUCLEOTIDE SEQUENCE [LARGE SCALE GENOMIC DNA]</scope>
</reference>
<name>A0ACB9ZK65_CATRO</name>
<dbReference type="Proteomes" id="UP001060085">
    <property type="component" value="Linkage Group LG08"/>
</dbReference>
<dbReference type="EMBL" id="CM044708">
    <property type="protein sequence ID" value="KAI5647805.1"/>
    <property type="molecule type" value="Genomic_DNA"/>
</dbReference>
<proteinExistence type="predicted"/>
<organism evidence="1 2">
    <name type="scientific">Catharanthus roseus</name>
    <name type="common">Madagascar periwinkle</name>
    <name type="synonym">Vinca rosea</name>
    <dbReference type="NCBI Taxonomy" id="4058"/>
    <lineage>
        <taxon>Eukaryota</taxon>
        <taxon>Viridiplantae</taxon>
        <taxon>Streptophyta</taxon>
        <taxon>Embryophyta</taxon>
        <taxon>Tracheophyta</taxon>
        <taxon>Spermatophyta</taxon>
        <taxon>Magnoliopsida</taxon>
        <taxon>eudicotyledons</taxon>
        <taxon>Gunneridae</taxon>
        <taxon>Pentapetalae</taxon>
        <taxon>asterids</taxon>
        <taxon>lamiids</taxon>
        <taxon>Gentianales</taxon>
        <taxon>Apocynaceae</taxon>
        <taxon>Rauvolfioideae</taxon>
        <taxon>Vinceae</taxon>
        <taxon>Catharanthinae</taxon>
        <taxon>Catharanthus</taxon>
    </lineage>
</organism>
<accession>A0ACB9ZK65</accession>
<comment type="caution">
    <text evidence="1">The sequence shown here is derived from an EMBL/GenBank/DDBJ whole genome shotgun (WGS) entry which is preliminary data.</text>
</comment>
<keyword evidence="2" id="KW-1185">Reference proteome</keyword>
<evidence type="ECO:0000313" key="1">
    <source>
        <dbReference type="EMBL" id="KAI5647805.1"/>
    </source>
</evidence>
<gene>
    <name evidence="1" type="ORF">M9H77_33810</name>
</gene>
<sequence>MKGSELLSLLSYVSFIWVFLLLHGDGDGVKGESYRVGDEEGWDTGINYHTWSTNYDLKVNDTLVFKYIKGEHNVYEVTEETCRSCNANSGVMAIYDSGNDEIKLNEAKEYWFICNIAGHCQGGMRFLVNLTSTSTPPADSPTPTPFHSSAFKVTLPLFISYLFGIFFFLLK</sequence>
<evidence type="ECO:0000313" key="2">
    <source>
        <dbReference type="Proteomes" id="UP001060085"/>
    </source>
</evidence>
<protein>
    <submittedName>
        <fullName evidence="1">Uncharacterized protein</fullName>
    </submittedName>
</protein>